<evidence type="ECO:0000259" key="5">
    <source>
        <dbReference type="Pfam" id="PF07715"/>
    </source>
</evidence>
<dbReference type="Gene3D" id="2.40.170.20">
    <property type="entry name" value="TonB-dependent receptor, beta-barrel domain"/>
    <property type="match status" value="1"/>
</dbReference>
<dbReference type="Gene3D" id="2.170.130.10">
    <property type="entry name" value="TonB-dependent receptor, plug domain"/>
    <property type="match status" value="1"/>
</dbReference>
<accession>A0AA88FM18</accession>
<sequence>MTMRESSLRVYEKIRTDLAMKADFTLAQPIAWLPCPTAACAAGVALSLLLGASAPLMAQTPTPAGTTSAKAAGRLMGRVQDAATRQPVEFATVALLAAGSEKAVLAGTCDAQGEFVLAGVPVGDYILVVSFVGYQPQRVAVAVTAAEPVRQLPPVLLAATVQQLGEVKVVGERDLVESKVDRLVYNAEKDLTNSGGTAADVLQKAPLLTVDLEGNLQLRGSSNIRVLVNGKPSTLLATNLAEALKQIPADQIKSVEVITAPSAKYDAEGTAGVVNIILKKNTVEGMNGNTNAGISNRNAFVNGNFNRRRGKLGLNSGVGVNPFFNLARSEARRTDFLTDTTQSQLAQNGRFRNSGWGMWGQLGLDYDLTPKDLLTLGVQGNYRGFLNDRSQYTSYQLFRTEEGTQRRLFLDAYNRDIDTHDGNGNVDVNFGYTKTLAKPRQELSVLGLYSVNVGRQRYQLDQQRGEVNDYREKSHNDNRNREITLQADYVHPVDSTQTLETGLKTILRHVDSDYRIEADSLDGRGYLPVPARSNEFRYEQNVYAGYASYGFALGKQWTFKGGARLEHTRIGGEFRSSGTDLRTSYTNLAPNLQAAWSVTPDHTVKLSYSRRIQRPGIWFLNPYVNTADRRNVSSGNPNLNAELTDAYELTYTTFVKKSSVTFSGYWRQTNNAIESVARLVSGNELLPTIDTTRILYTTYRNLARNSNYGLSAFGSTKLTPKWSLSGNANFYYRQVSSPALNLSNGGGMFNMNLNSSWQFEKGWSAQFFGFFNSRQVALQGRTSGYRIYSLGAKKEFWEKKANVTVLVINPFNGQLAFRNELSAPSFDYVNNSYFYNRQLRVSFSYRFGKLDNGPARPKKSIQNDDQKQGSGNNG</sequence>
<dbReference type="GO" id="GO:0009279">
    <property type="term" value="C:cell outer membrane"/>
    <property type="evidence" value="ECO:0007669"/>
    <property type="project" value="UniProtKB-SubCell"/>
</dbReference>
<dbReference type="Pfam" id="PF13620">
    <property type="entry name" value="CarboxypepD_reg"/>
    <property type="match status" value="1"/>
</dbReference>
<dbReference type="AlphaFoldDB" id="A0AA88FM18"/>
<dbReference type="Proteomes" id="UP000326380">
    <property type="component" value="Unassembled WGS sequence"/>
</dbReference>
<keyword evidence="2" id="KW-0472">Membrane</keyword>
<keyword evidence="7" id="KW-0675">Receptor</keyword>
<dbReference type="InterPro" id="IPR036942">
    <property type="entry name" value="Beta-barrel_TonB_sf"/>
</dbReference>
<evidence type="ECO:0000259" key="6">
    <source>
        <dbReference type="Pfam" id="PF14905"/>
    </source>
</evidence>
<evidence type="ECO:0000313" key="7">
    <source>
        <dbReference type="EMBL" id="KAA9339685.1"/>
    </source>
</evidence>
<evidence type="ECO:0000256" key="1">
    <source>
        <dbReference type="ARBA" id="ARBA00004442"/>
    </source>
</evidence>
<evidence type="ECO:0000256" key="4">
    <source>
        <dbReference type="SAM" id="MobiDB-lite"/>
    </source>
</evidence>
<dbReference type="InterPro" id="IPR012910">
    <property type="entry name" value="Plug_dom"/>
</dbReference>
<dbReference type="PANTHER" id="PTHR40980">
    <property type="entry name" value="PLUG DOMAIN-CONTAINING PROTEIN"/>
    <property type="match status" value="1"/>
</dbReference>
<evidence type="ECO:0000256" key="3">
    <source>
        <dbReference type="ARBA" id="ARBA00023237"/>
    </source>
</evidence>
<evidence type="ECO:0000256" key="2">
    <source>
        <dbReference type="ARBA" id="ARBA00023136"/>
    </source>
</evidence>
<protein>
    <submittedName>
        <fullName evidence="7">TonB-dependent receptor</fullName>
    </submittedName>
</protein>
<evidence type="ECO:0000313" key="8">
    <source>
        <dbReference type="Proteomes" id="UP000326380"/>
    </source>
</evidence>
<keyword evidence="3" id="KW-0998">Cell outer membrane</keyword>
<dbReference type="Pfam" id="PF14905">
    <property type="entry name" value="OMP_b-brl_3"/>
    <property type="match status" value="1"/>
</dbReference>
<dbReference type="Gene3D" id="2.60.40.1120">
    <property type="entry name" value="Carboxypeptidase-like, regulatory domain"/>
    <property type="match status" value="1"/>
</dbReference>
<keyword evidence="8" id="KW-1185">Reference proteome</keyword>
<gene>
    <name evidence="7" type="ORF">F0P96_03460</name>
</gene>
<feature type="domain" description="TonB-dependent receptor plug" evidence="5">
    <location>
        <begin position="185"/>
        <end position="273"/>
    </location>
</feature>
<comment type="subcellular location">
    <subcellularLocation>
        <location evidence="1">Cell outer membrane</location>
    </subcellularLocation>
</comment>
<organism evidence="7 8">
    <name type="scientific">Hymenobacter busanensis</name>
    <dbReference type="NCBI Taxonomy" id="2607656"/>
    <lineage>
        <taxon>Bacteria</taxon>
        <taxon>Pseudomonadati</taxon>
        <taxon>Bacteroidota</taxon>
        <taxon>Cytophagia</taxon>
        <taxon>Cytophagales</taxon>
        <taxon>Hymenobacteraceae</taxon>
        <taxon>Hymenobacter</taxon>
    </lineage>
</organism>
<feature type="region of interest" description="Disordered" evidence="4">
    <location>
        <begin position="853"/>
        <end position="874"/>
    </location>
</feature>
<dbReference type="EMBL" id="VTWU01000001">
    <property type="protein sequence ID" value="KAA9339685.1"/>
    <property type="molecule type" value="Genomic_DNA"/>
</dbReference>
<dbReference type="PANTHER" id="PTHR40980:SF4">
    <property type="entry name" value="TONB-DEPENDENT RECEPTOR-LIKE BETA-BARREL DOMAIN-CONTAINING PROTEIN"/>
    <property type="match status" value="1"/>
</dbReference>
<name>A0AA88FM18_9BACT</name>
<comment type="caution">
    <text evidence="7">The sequence shown here is derived from an EMBL/GenBank/DDBJ whole genome shotgun (WGS) entry which is preliminary data.</text>
</comment>
<proteinExistence type="predicted"/>
<dbReference type="InterPro" id="IPR041700">
    <property type="entry name" value="OMP_b-brl_3"/>
</dbReference>
<dbReference type="SUPFAM" id="SSF49464">
    <property type="entry name" value="Carboxypeptidase regulatory domain-like"/>
    <property type="match status" value="1"/>
</dbReference>
<dbReference type="SUPFAM" id="SSF56935">
    <property type="entry name" value="Porins"/>
    <property type="match status" value="1"/>
</dbReference>
<reference evidence="7 8" key="1">
    <citation type="submission" date="2019-09" db="EMBL/GenBank/DDBJ databases">
        <title>Genome sequence of Hymenobacter sp. M3.</title>
        <authorList>
            <person name="Srinivasan S."/>
        </authorList>
    </citation>
    <scope>NUCLEOTIDE SEQUENCE [LARGE SCALE GENOMIC DNA]</scope>
    <source>
        <strain evidence="7 8">M3</strain>
    </source>
</reference>
<dbReference type="Pfam" id="PF07715">
    <property type="entry name" value="Plug"/>
    <property type="match status" value="1"/>
</dbReference>
<feature type="domain" description="Outer membrane protein beta-barrel" evidence="6">
    <location>
        <begin position="435"/>
        <end position="845"/>
    </location>
</feature>
<dbReference type="InterPro" id="IPR008969">
    <property type="entry name" value="CarboxyPept-like_regulatory"/>
</dbReference>
<dbReference type="InterPro" id="IPR037066">
    <property type="entry name" value="Plug_dom_sf"/>
</dbReference>